<evidence type="ECO:0000256" key="5">
    <source>
        <dbReference type="ARBA" id="ARBA00022916"/>
    </source>
</evidence>
<dbReference type="GO" id="GO:0030244">
    <property type="term" value="P:cellulose biosynthetic process"/>
    <property type="evidence" value="ECO:0007669"/>
    <property type="project" value="UniProtKB-KW"/>
</dbReference>
<dbReference type="PANTHER" id="PTHR45586:SF1">
    <property type="entry name" value="LIPOPOLYSACCHARIDE ASSEMBLY PROTEIN B"/>
    <property type="match status" value="1"/>
</dbReference>
<dbReference type="UniPathway" id="UPA00694"/>
<evidence type="ECO:0000256" key="6">
    <source>
        <dbReference type="PROSITE-ProRule" id="PRU00339"/>
    </source>
</evidence>
<comment type="pathway">
    <text evidence="1">Glycan metabolism; bacterial cellulose biosynthesis.</text>
</comment>
<dbReference type="InterPro" id="IPR008410">
    <property type="entry name" value="BCSC_C"/>
</dbReference>
<gene>
    <name evidence="9" type="ORF">CEJ45_21290</name>
</gene>
<dbReference type="RefSeq" id="WP_088757063.1">
    <property type="nucleotide sequence ID" value="NZ_NJGV01000026.1"/>
</dbReference>
<evidence type="ECO:0000256" key="3">
    <source>
        <dbReference type="ARBA" id="ARBA00022737"/>
    </source>
</evidence>
<keyword evidence="10" id="KW-1185">Reference proteome</keyword>
<feature type="chain" id="PRO_5012872437" evidence="7">
    <location>
        <begin position="25"/>
        <end position="1340"/>
    </location>
</feature>
<dbReference type="InterPro" id="IPR011990">
    <property type="entry name" value="TPR-like_helical_dom_sf"/>
</dbReference>
<dbReference type="Pfam" id="PF14559">
    <property type="entry name" value="TPR_19"/>
    <property type="match status" value="4"/>
</dbReference>
<dbReference type="InterPro" id="IPR051012">
    <property type="entry name" value="CellSynth/LPSAsmb/PSIAsmb"/>
</dbReference>
<evidence type="ECO:0000256" key="4">
    <source>
        <dbReference type="ARBA" id="ARBA00022803"/>
    </source>
</evidence>
<keyword evidence="2 7" id="KW-0732">Signal</keyword>
<dbReference type="Proteomes" id="UP000214747">
    <property type="component" value="Unassembled WGS sequence"/>
</dbReference>
<dbReference type="PROSITE" id="PS50005">
    <property type="entry name" value="TPR"/>
    <property type="match status" value="2"/>
</dbReference>
<evidence type="ECO:0000259" key="8">
    <source>
        <dbReference type="Pfam" id="PF05420"/>
    </source>
</evidence>
<dbReference type="Gene3D" id="1.25.40.10">
    <property type="entry name" value="Tetratricopeptide repeat domain"/>
    <property type="match status" value="4"/>
</dbReference>
<evidence type="ECO:0000256" key="7">
    <source>
        <dbReference type="SAM" id="SignalP"/>
    </source>
</evidence>
<name>A0A225SN37_9BURK</name>
<evidence type="ECO:0000313" key="10">
    <source>
        <dbReference type="Proteomes" id="UP000214747"/>
    </source>
</evidence>
<dbReference type="SUPFAM" id="SSF48452">
    <property type="entry name" value="TPR-like"/>
    <property type="match status" value="4"/>
</dbReference>
<accession>A0A225SN37</accession>
<keyword evidence="3" id="KW-0677">Repeat</keyword>
<comment type="caution">
    <text evidence="9">The sequence shown here is derived from an EMBL/GenBank/DDBJ whole genome shotgun (WGS) entry which is preliminary data.</text>
</comment>
<evidence type="ECO:0000256" key="2">
    <source>
        <dbReference type="ARBA" id="ARBA00022729"/>
    </source>
</evidence>
<keyword evidence="5" id="KW-0135">Cellulose biosynthesis</keyword>
<feature type="repeat" description="TPR" evidence="6">
    <location>
        <begin position="345"/>
        <end position="378"/>
    </location>
</feature>
<dbReference type="EMBL" id="NJGV01000026">
    <property type="protein sequence ID" value="OWY32395.1"/>
    <property type="molecule type" value="Genomic_DNA"/>
</dbReference>
<evidence type="ECO:0000313" key="9">
    <source>
        <dbReference type="EMBL" id="OWY32395.1"/>
    </source>
</evidence>
<sequence>MRTRRTTLAIGVLSALLGASAAPADLQSQLVEQGQYWQARNNNQRAAEVWQKVLQLDNAQVNALYGMGLIGVKQNKPQQANQYLERLQALSPQPWQARQLMQDISLARPENQALLAEARRLVDAGERDRATDTFRKMFNGLTPSGTVGREYYNNLAFNDASWPEARKGMERLLRETPEDSILALFYGKQLARHEDSRVEGIRVLSRLTRQTDIAGDADESWRLALTWLGPPSPAQAPLFEEFLKVHPDDKDIRELLAKGRSQVASAQQPTVLSRGLQALEKGDLQEAEKAFQERLSTHPDETDALGGLGVVRQQQNRLADAEPLLARAVSKGGSGWKKALDSVRYWLLIQRGRELQARGQTRQAQDALTQALRLDPKNTDGLVAIADIEATAGQFEAASAHYRQVLAVQPAQVGAIRGLVNVLSQTGHADEALRLLDKLTPQQQAEFGDQGRLRALRATQQANLAEQRGDLNAALDARREAVRNDPDNVWTTFDLARLYIKAGQSRQARVTIDDFTREHRDNVDALYASALLSAEMEQWQDALDTLRRIPDARRTAPMTDLYRQVTLTIQVGHASELVKTGQRQEALALLDRVQGEAAGNAERTGTLASAYVDAGDTPRAMALMQPLVSPPATPTLGTRLQYASVLLKAGEDAQVYSVLTALQNQNMDVATRKQFDDLRYLYRVRQAERLREGGDLAAAYDTLAPALSQRPTDVGGLSALARMFNAAGDNERALALYKPLVQRNPRDVNVLLGAADTAMQARDNSYALGLLDQVSKLDSSDPATLTEAARIYRAMGRVGEATALLRKAVAIENAARQRSLAAQGNGFDPAINPFRTQRRLPGNENVAAIPPPAETVLRPAVMNAAAPTAADVLPMPAASRPVAAPAAPAVAYGQPLGPVFSNANAAPAQMVPATQPGTARGYAQQPAAATTALPGAATAAQRALLALQGQGGVPADNLTPAQRALNDILQARSPYVTQGVVVRGNASESGLSRINDIEAPLEVNMPLGNDRVAVRVTPVSLDGGTLTDEAASRFGGGGASATGVGKQSVSGVGVAVAYERPEDGIKADIGTTPSGFKYPNVVGGVSVEQPLGGSSTNRFGVNLSRRAVNDSITSFAGSTDPRIGRSWGGVTANGGRAEMSSDDAQTGVYAYGALHSLQGRNVESNTRVELGGGAYQYLANGNDEKMTAGVSATLISYANNQNFYTYGHGGYFSPQAYLGLGVPVTWAKRSDRFSFQLKGSVGMQYFRQDGADYFPTDAALQAASGKTYAQQTKTGIGYSLEGSGEYRFAPRLFVGGTLRLNNSSDFRELNVAMYLRYTLENMQGSFLTLPVSPYRSPYSN</sequence>
<evidence type="ECO:0000256" key="1">
    <source>
        <dbReference type="ARBA" id="ARBA00005186"/>
    </source>
</evidence>
<feature type="signal peptide" evidence="7">
    <location>
        <begin position="1"/>
        <end position="24"/>
    </location>
</feature>
<proteinExistence type="predicted"/>
<dbReference type="InterPro" id="IPR019734">
    <property type="entry name" value="TPR_rpt"/>
</dbReference>
<dbReference type="PRINTS" id="PR01441">
    <property type="entry name" value="CELLSNTHASEC"/>
</dbReference>
<organism evidence="9 10">
    <name type="scientific">Herbaspirillum aquaticum</name>
    <dbReference type="NCBI Taxonomy" id="568783"/>
    <lineage>
        <taxon>Bacteria</taxon>
        <taxon>Pseudomonadati</taxon>
        <taxon>Pseudomonadota</taxon>
        <taxon>Betaproteobacteria</taxon>
        <taxon>Burkholderiales</taxon>
        <taxon>Oxalobacteraceae</taxon>
        <taxon>Herbaspirillum</taxon>
    </lineage>
</organism>
<dbReference type="GO" id="GO:0006011">
    <property type="term" value="P:UDP-alpha-D-glucose metabolic process"/>
    <property type="evidence" value="ECO:0007669"/>
    <property type="project" value="InterPro"/>
</dbReference>
<reference evidence="9 10" key="1">
    <citation type="journal article" date="2010" name="Int. J. Syst. Evol. Microbiol.">
        <title>Reclassification of Herbaspirillum putei as a later heterotypic synonym of Herbaspirillum huttiense, with the description of H. huttiense subsp. huttiense subsp. nov. and H. huttiense subsp. putei subsp. nov., comb. nov., and description of Herbaspirillum aquaticum sp. nov.</title>
        <authorList>
            <person name="Dobritsa A.P."/>
            <person name="Reddy M.C."/>
            <person name="Samadpour M."/>
        </authorList>
    </citation>
    <scope>NUCLEOTIDE SEQUENCE [LARGE SCALE GENOMIC DNA]</scope>
    <source>
        <strain evidence="9 10">IEH 4430</strain>
    </source>
</reference>
<feature type="repeat" description="TPR" evidence="6">
    <location>
        <begin position="268"/>
        <end position="301"/>
    </location>
</feature>
<dbReference type="Pfam" id="PF05420">
    <property type="entry name" value="BCSC_C"/>
    <property type="match status" value="1"/>
</dbReference>
<protein>
    <submittedName>
        <fullName evidence="9">Cellulose synthase</fullName>
    </submittedName>
</protein>
<feature type="domain" description="Cellulose synthase operon C C-terminal" evidence="8">
    <location>
        <begin position="992"/>
        <end position="1319"/>
    </location>
</feature>
<dbReference type="PANTHER" id="PTHR45586">
    <property type="entry name" value="TPR REPEAT-CONTAINING PROTEIN PA4667"/>
    <property type="match status" value="1"/>
</dbReference>
<dbReference type="GO" id="GO:0019867">
    <property type="term" value="C:outer membrane"/>
    <property type="evidence" value="ECO:0007669"/>
    <property type="project" value="InterPro"/>
</dbReference>
<dbReference type="InterPro" id="IPR003921">
    <property type="entry name" value="Cell_synth_C"/>
</dbReference>
<keyword evidence="4 6" id="KW-0802">TPR repeat</keyword>
<dbReference type="SMART" id="SM00028">
    <property type="entry name" value="TPR"/>
    <property type="match status" value="9"/>
</dbReference>